<evidence type="ECO:0000313" key="2">
    <source>
        <dbReference type="Proteomes" id="UP000239757"/>
    </source>
</evidence>
<dbReference type="AlphaFoldDB" id="A0A2P5XD55"/>
<accession>A0A2P5XD55</accession>
<protein>
    <submittedName>
        <fullName evidence="1">Uncharacterized protein</fullName>
    </submittedName>
</protein>
<name>A0A2P5XD55_GOSBA</name>
<dbReference type="Proteomes" id="UP000239757">
    <property type="component" value="Unassembled WGS sequence"/>
</dbReference>
<organism evidence="1 2">
    <name type="scientific">Gossypium barbadense</name>
    <name type="common">Sea Island cotton</name>
    <name type="synonym">Hibiscus barbadensis</name>
    <dbReference type="NCBI Taxonomy" id="3634"/>
    <lineage>
        <taxon>Eukaryota</taxon>
        <taxon>Viridiplantae</taxon>
        <taxon>Streptophyta</taxon>
        <taxon>Embryophyta</taxon>
        <taxon>Tracheophyta</taxon>
        <taxon>Spermatophyta</taxon>
        <taxon>Magnoliopsida</taxon>
        <taxon>eudicotyledons</taxon>
        <taxon>Gunneridae</taxon>
        <taxon>Pentapetalae</taxon>
        <taxon>rosids</taxon>
        <taxon>malvids</taxon>
        <taxon>Malvales</taxon>
        <taxon>Malvaceae</taxon>
        <taxon>Malvoideae</taxon>
        <taxon>Gossypium</taxon>
    </lineage>
</organism>
<reference evidence="1 2" key="1">
    <citation type="submission" date="2015-01" db="EMBL/GenBank/DDBJ databases">
        <title>Genome of allotetraploid Gossypium barbadense reveals genomic plasticity and fiber elongation in cotton evolution.</title>
        <authorList>
            <person name="Chen X."/>
            <person name="Liu X."/>
            <person name="Zhao B."/>
            <person name="Zheng H."/>
            <person name="Hu Y."/>
            <person name="Lu G."/>
            <person name="Yang C."/>
            <person name="Chen J."/>
            <person name="Shan C."/>
            <person name="Zhang L."/>
            <person name="Zhou Y."/>
            <person name="Wang L."/>
            <person name="Guo W."/>
            <person name="Bai Y."/>
            <person name="Ruan J."/>
            <person name="Shangguan X."/>
            <person name="Mao Y."/>
            <person name="Jiang J."/>
            <person name="Zhu Y."/>
            <person name="Lei J."/>
            <person name="Kang H."/>
            <person name="Chen S."/>
            <person name="He X."/>
            <person name="Wang R."/>
            <person name="Wang Y."/>
            <person name="Chen J."/>
            <person name="Wang L."/>
            <person name="Yu S."/>
            <person name="Wang B."/>
            <person name="Wei J."/>
            <person name="Song S."/>
            <person name="Lu X."/>
            <person name="Gao Z."/>
            <person name="Gu W."/>
            <person name="Deng X."/>
            <person name="Ma D."/>
            <person name="Wang S."/>
            <person name="Liang W."/>
            <person name="Fang L."/>
            <person name="Cai C."/>
            <person name="Zhu X."/>
            <person name="Zhou B."/>
            <person name="Zhang Y."/>
            <person name="Chen Z."/>
            <person name="Xu S."/>
            <person name="Zhu R."/>
            <person name="Wang S."/>
            <person name="Zhang T."/>
            <person name="Zhao G."/>
        </authorList>
    </citation>
    <scope>NUCLEOTIDE SEQUENCE [LARGE SCALE GENOMIC DNA]</scope>
    <source>
        <strain evidence="2">cv. Xinhai21</strain>
        <tissue evidence="1">Leaf</tissue>
    </source>
</reference>
<proteinExistence type="predicted"/>
<gene>
    <name evidence="1" type="ORF">GOBAR_AA19396</name>
</gene>
<evidence type="ECO:0000313" key="1">
    <source>
        <dbReference type="EMBL" id="PPS01270.1"/>
    </source>
</evidence>
<sequence>MVLGWRWSNTKEIAEENGRFNGAFVGKGVVDERRKNNAIGGDRWLRFLELVDRVIDQFDAIRHGGRDLRFQTIGFGDFSHEPGHGFVGFEGDEEGGVSNP</sequence>
<dbReference type="EMBL" id="KZ665138">
    <property type="protein sequence ID" value="PPS01270.1"/>
    <property type="molecule type" value="Genomic_DNA"/>
</dbReference>